<evidence type="ECO:0000256" key="6">
    <source>
        <dbReference type="ARBA" id="ARBA00022729"/>
    </source>
</evidence>
<comment type="subcellular location">
    <subcellularLocation>
        <location evidence="1 11">Cell outer membrane</location>
        <topology evidence="1 11">Multi-pass membrane protein</topology>
    </subcellularLocation>
</comment>
<protein>
    <submittedName>
        <fullName evidence="15">TonB-dependent receptor</fullName>
    </submittedName>
</protein>
<keyword evidence="8 11" id="KW-0472">Membrane</keyword>
<evidence type="ECO:0000256" key="12">
    <source>
        <dbReference type="RuleBase" id="RU003357"/>
    </source>
</evidence>
<evidence type="ECO:0000256" key="2">
    <source>
        <dbReference type="ARBA" id="ARBA00008143"/>
    </source>
</evidence>
<dbReference type="InterPro" id="IPR037066">
    <property type="entry name" value="Plug_dom_sf"/>
</dbReference>
<feature type="domain" description="TonB-dependent receptor-like beta-barrel" evidence="13">
    <location>
        <begin position="187"/>
        <end position="675"/>
    </location>
</feature>
<keyword evidence="16" id="KW-1185">Reference proteome</keyword>
<evidence type="ECO:0000313" key="15">
    <source>
        <dbReference type="EMBL" id="WAR45430.1"/>
    </source>
</evidence>
<dbReference type="Pfam" id="PF07715">
    <property type="entry name" value="Plug"/>
    <property type="match status" value="1"/>
</dbReference>
<evidence type="ECO:0000256" key="8">
    <source>
        <dbReference type="ARBA" id="ARBA00023136"/>
    </source>
</evidence>
<evidence type="ECO:0000256" key="3">
    <source>
        <dbReference type="ARBA" id="ARBA00022448"/>
    </source>
</evidence>
<dbReference type="PANTHER" id="PTHR30069">
    <property type="entry name" value="TONB-DEPENDENT OUTER MEMBRANE RECEPTOR"/>
    <property type="match status" value="1"/>
</dbReference>
<feature type="domain" description="TonB-dependent receptor plug" evidence="14">
    <location>
        <begin position="55"/>
        <end position="163"/>
    </location>
</feature>
<keyword evidence="9 15" id="KW-0675">Receptor</keyword>
<keyword evidence="4 11" id="KW-1134">Transmembrane beta strand</keyword>
<evidence type="ECO:0000256" key="9">
    <source>
        <dbReference type="ARBA" id="ARBA00023170"/>
    </source>
</evidence>
<proteinExistence type="inferred from homology"/>
<dbReference type="Gene3D" id="2.170.130.10">
    <property type="entry name" value="TonB-dependent receptor, plug domain"/>
    <property type="match status" value="1"/>
</dbReference>
<dbReference type="RefSeq" id="WP_255190398.1">
    <property type="nucleotide sequence ID" value="NZ_CP113517.1"/>
</dbReference>
<evidence type="ECO:0000259" key="14">
    <source>
        <dbReference type="Pfam" id="PF07715"/>
    </source>
</evidence>
<keyword evidence="10 11" id="KW-0998">Cell outer membrane</keyword>
<evidence type="ECO:0000256" key="10">
    <source>
        <dbReference type="ARBA" id="ARBA00023237"/>
    </source>
</evidence>
<dbReference type="InterPro" id="IPR012910">
    <property type="entry name" value="Plug_dom"/>
</dbReference>
<keyword evidence="3 11" id="KW-0813">Transport</keyword>
<dbReference type="InterPro" id="IPR000531">
    <property type="entry name" value="Beta-barrel_TonB"/>
</dbReference>
<comment type="similarity">
    <text evidence="2">Belongs to the TonB-dependent receptor family. Hemoglobin/haptoglobin binding protein subfamily.</text>
</comment>
<evidence type="ECO:0000256" key="4">
    <source>
        <dbReference type="ARBA" id="ARBA00022452"/>
    </source>
</evidence>
<dbReference type="Pfam" id="PF00593">
    <property type="entry name" value="TonB_dep_Rec_b-barrel"/>
    <property type="match status" value="1"/>
</dbReference>
<evidence type="ECO:0000256" key="7">
    <source>
        <dbReference type="ARBA" id="ARBA00023077"/>
    </source>
</evidence>
<accession>A0ABY7GLQ1</accession>
<dbReference type="Gene3D" id="2.40.170.20">
    <property type="entry name" value="TonB-dependent receptor, beta-barrel domain"/>
    <property type="match status" value="1"/>
</dbReference>
<dbReference type="PROSITE" id="PS52016">
    <property type="entry name" value="TONB_DEPENDENT_REC_3"/>
    <property type="match status" value="1"/>
</dbReference>
<dbReference type="PANTHER" id="PTHR30069:SF29">
    <property type="entry name" value="HEMOGLOBIN AND HEMOGLOBIN-HAPTOGLOBIN-BINDING PROTEIN 1-RELATED"/>
    <property type="match status" value="1"/>
</dbReference>
<dbReference type="Proteomes" id="UP001162780">
    <property type="component" value="Chromosome"/>
</dbReference>
<evidence type="ECO:0000256" key="5">
    <source>
        <dbReference type="ARBA" id="ARBA00022692"/>
    </source>
</evidence>
<dbReference type="SUPFAM" id="SSF56935">
    <property type="entry name" value="Porins"/>
    <property type="match status" value="1"/>
</dbReference>
<name>A0ABY7GLQ1_9GAMM</name>
<keyword evidence="6" id="KW-0732">Signal</keyword>
<keyword evidence="5 11" id="KW-0812">Transmembrane</keyword>
<reference evidence="15" key="1">
    <citation type="submission" date="2022-11" db="EMBL/GenBank/DDBJ databases">
        <title>Methylomonas rapida sp. nov., Carotenoid-Producing Obligate Methanotrophs with High Growth Characteristics and Biotechnological Potential.</title>
        <authorList>
            <person name="Tikhonova E.N."/>
            <person name="Suleimanov R.Z."/>
            <person name="Miroshnikov K."/>
            <person name="Oshkin I.Y."/>
            <person name="Belova S.E."/>
            <person name="Danilova O.V."/>
            <person name="Ashikhmin A."/>
            <person name="Konopkin A."/>
            <person name="But S.Y."/>
            <person name="Khmelenina V.N."/>
            <person name="Kuznetsov N."/>
            <person name="Pimenov N.V."/>
            <person name="Dedysh S.N."/>
        </authorList>
    </citation>
    <scope>NUCLEOTIDE SEQUENCE</scope>
    <source>
        <strain evidence="15">MP1</strain>
    </source>
</reference>
<gene>
    <name evidence="15" type="ORF">NM686_002660</name>
</gene>
<evidence type="ECO:0000313" key="16">
    <source>
        <dbReference type="Proteomes" id="UP001162780"/>
    </source>
</evidence>
<dbReference type="InterPro" id="IPR036942">
    <property type="entry name" value="Beta-barrel_TonB_sf"/>
</dbReference>
<evidence type="ECO:0000256" key="11">
    <source>
        <dbReference type="PROSITE-ProRule" id="PRU01360"/>
    </source>
</evidence>
<sequence>MRSRLTHQFMHSVLLNCIVSYGYAQQSMDDFMELSPAELADISVSIASGTAKALSQSAAVTSVITAEQIAAMGATELHEVLETIPGIHATIQPVTNDYSYSMRGIRNDTNSEVLLLMNGTRFSTPQQGTHMAGMIIPVENIERVEVIRGPGSALYGADAFAGVINIVTKKATDLNGVTVGARGGNADTKSTWGQYGGQWQGWDIAASLQYSHNGIDPDRIIEADALSGTPYSLTPAPMQTQNERWNGHLNLQRKHWELSFWAFNETDAGFRAGSNGVLDDRGSLNGSNYLADVRYSSEDLWTDWEFQAHASFLHTDVLANIYNVPPGSVLPIDASGNVSLSAPLGLVAFPDGMRYVSGRKNTVPSFELTNIYKGFSDHVLKLITGFRYEELNTQERRNFGAGVLDATQIATRVAGEVQAVTGTPFAFLDDQHRDIWSVAGQDEWQIAQDWHLTTGLRFDYYSDFGGTLNPRAALVWNINPELTSKILYGQAYRAPSFLEQYQKNSPQFTGNPSLQPETIETTELAFDYRPYKELRNTLNLYYYQIDDLIGGEFVTRGAPLTEVNTEGQEGYGSEFEWDWQFLQDWNLRGNYAWQYAREKAGGRRVANVPEHHVYSALAWSFMPKWQIQTQINWIGHRLSAVDDTRVLDDYETIDLTVNAKNLLGYLDLTASARNLFDSNGKEAAVSSYPNNLPIPGQSFYFEASVHF</sequence>
<dbReference type="CDD" id="cd01347">
    <property type="entry name" value="ligand_gated_channel"/>
    <property type="match status" value="1"/>
</dbReference>
<keyword evidence="7 12" id="KW-0798">TonB box</keyword>
<evidence type="ECO:0000259" key="13">
    <source>
        <dbReference type="Pfam" id="PF00593"/>
    </source>
</evidence>
<dbReference type="EMBL" id="CP113517">
    <property type="protein sequence ID" value="WAR45430.1"/>
    <property type="molecule type" value="Genomic_DNA"/>
</dbReference>
<dbReference type="InterPro" id="IPR039426">
    <property type="entry name" value="TonB-dep_rcpt-like"/>
</dbReference>
<organism evidence="15 16">
    <name type="scientific">Methylomonas rapida</name>
    <dbReference type="NCBI Taxonomy" id="2963939"/>
    <lineage>
        <taxon>Bacteria</taxon>
        <taxon>Pseudomonadati</taxon>
        <taxon>Pseudomonadota</taxon>
        <taxon>Gammaproteobacteria</taxon>
        <taxon>Methylococcales</taxon>
        <taxon>Methylococcaceae</taxon>
        <taxon>Methylomonas</taxon>
    </lineage>
</organism>
<evidence type="ECO:0000256" key="1">
    <source>
        <dbReference type="ARBA" id="ARBA00004571"/>
    </source>
</evidence>